<dbReference type="AlphaFoldDB" id="A0A080M6T5"/>
<dbReference type="InterPro" id="IPR053205">
    <property type="entry name" value="GHMP_kinase_L-arabinokinase"/>
</dbReference>
<dbReference type="STRING" id="1453999.AW06_001897"/>
<name>A0A080M6T5_9PROT</name>
<evidence type="ECO:0000313" key="1">
    <source>
        <dbReference type="EMBL" id="KFB76987.1"/>
    </source>
</evidence>
<proteinExistence type="predicted"/>
<dbReference type="EMBL" id="JDST02000039">
    <property type="protein sequence ID" value="KFB76987.1"/>
    <property type="molecule type" value="Genomic_DNA"/>
</dbReference>
<reference evidence="1" key="1">
    <citation type="submission" date="2014-02" db="EMBL/GenBank/DDBJ databases">
        <title>Expanding our view of genomic diversity in Candidatus Accumulibacter clades.</title>
        <authorList>
            <person name="Skennerton C.T."/>
            <person name="Barr J.J."/>
            <person name="Slater F.R."/>
            <person name="Bond P.L."/>
            <person name="Tyson G.W."/>
        </authorList>
    </citation>
    <scope>NUCLEOTIDE SEQUENCE [LARGE SCALE GENOMIC DNA]</scope>
</reference>
<accession>A0A080M6T5</accession>
<evidence type="ECO:0008006" key="3">
    <source>
        <dbReference type="Google" id="ProtNLM"/>
    </source>
</evidence>
<dbReference type="PANTHER" id="PTHR38134">
    <property type="entry name" value="SLR1395 PROTEIN"/>
    <property type="match status" value="1"/>
</dbReference>
<comment type="caution">
    <text evidence="1">The sequence shown here is derived from an EMBL/GenBank/DDBJ whole genome shotgun (WGS) entry which is preliminary data.</text>
</comment>
<keyword evidence="2" id="KW-1185">Reference proteome</keyword>
<dbReference type="Proteomes" id="UP000021315">
    <property type="component" value="Unassembled WGS sequence"/>
</dbReference>
<dbReference type="PANTHER" id="PTHR38134:SF2">
    <property type="entry name" value="GALACTOKINASE"/>
    <property type="match status" value="1"/>
</dbReference>
<evidence type="ECO:0000313" key="2">
    <source>
        <dbReference type="Proteomes" id="UP000021315"/>
    </source>
</evidence>
<dbReference type="Gene3D" id="3.40.50.2000">
    <property type="entry name" value="Glycogen Phosphorylase B"/>
    <property type="match status" value="1"/>
</dbReference>
<dbReference type="RefSeq" id="WP_246148424.1">
    <property type="nucleotide sequence ID" value="NZ_JDST02000039.1"/>
</dbReference>
<organism evidence="1 2">
    <name type="scientific">Candidatus Accumulibacter cognatus</name>
    <dbReference type="NCBI Taxonomy" id="2954383"/>
    <lineage>
        <taxon>Bacteria</taxon>
        <taxon>Pseudomonadati</taxon>
        <taxon>Pseudomonadota</taxon>
        <taxon>Betaproteobacteria</taxon>
        <taxon>Candidatus Accumulibacter</taxon>
    </lineage>
</organism>
<protein>
    <recommendedName>
        <fullName evidence="3">Glycosyl transferase family 28 C-terminal domain-containing protein</fullName>
    </recommendedName>
</protein>
<gene>
    <name evidence="1" type="ORF">AW06_001897</name>
</gene>
<dbReference type="SUPFAM" id="SSF53756">
    <property type="entry name" value="UDP-Glycosyltransferase/glycogen phosphorylase"/>
    <property type="match status" value="1"/>
</dbReference>
<sequence>MMPGPPHLFVDISAHGFGHLAQAAPVLNRLARQLPELRITLRSALPTSRLQTRLVTPFRHLAESSDFGYVMYDAMRVDLEATARAYRTQHADWEARVDREARLLDELQARLVFSDVAYLPLAGAERAGIPALAMCSLNWAGLFAHFFANEPWAAPILEQMMAAYHGAECFLRLTPGMAMTELSRVCPIGPVADLGKDCRQAVRAQLRCASDERLVLIAFGGVSQQLPIANWPRIAGVRWLIPQDWQVTHPNASNFEPLDRPMTDLLCAVDAVVAKPGYGTFTEAACNGTPILYVRRHDWPEQDCLIDWLHRHARCREISAADLLAGHLREALACLWQQAAPALPWPSGAEEAAAALLPWLTD</sequence>